<evidence type="ECO:0000256" key="9">
    <source>
        <dbReference type="SAM" id="Coils"/>
    </source>
</evidence>
<dbReference type="SUPFAM" id="SSF47661">
    <property type="entry name" value="t-snare proteins"/>
    <property type="match status" value="1"/>
</dbReference>
<dbReference type="InterPro" id="IPR006011">
    <property type="entry name" value="Syntaxin_N"/>
</dbReference>
<organism evidence="11 12">
    <name type="scientific">Larinioides sclopetarius</name>
    <dbReference type="NCBI Taxonomy" id="280406"/>
    <lineage>
        <taxon>Eukaryota</taxon>
        <taxon>Metazoa</taxon>
        <taxon>Ecdysozoa</taxon>
        <taxon>Arthropoda</taxon>
        <taxon>Chelicerata</taxon>
        <taxon>Arachnida</taxon>
        <taxon>Araneae</taxon>
        <taxon>Araneomorphae</taxon>
        <taxon>Entelegynae</taxon>
        <taxon>Araneoidea</taxon>
        <taxon>Araneidae</taxon>
        <taxon>Larinioides</taxon>
    </lineage>
</organism>
<evidence type="ECO:0000259" key="10">
    <source>
        <dbReference type="PROSITE" id="PS50192"/>
    </source>
</evidence>
<evidence type="ECO:0000256" key="1">
    <source>
        <dbReference type="ARBA" id="ARBA00004211"/>
    </source>
</evidence>
<protein>
    <recommendedName>
        <fullName evidence="10">t-SNARE coiled-coil homology domain-containing protein</fullName>
    </recommendedName>
</protein>
<dbReference type="SMART" id="SM00503">
    <property type="entry name" value="SynN"/>
    <property type="match status" value="1"/>
</dbReference>
<dbReference type="PANTHER" id="PTHR19957">
    <property type="entry name" value="SYNTAXIN"/>
    <property type="match status" value="1"/>
</dbReference>
<name>A0AAV2AK46_9ARAC</name>
<dbReference type="PROSITE" id="PS50192">
    <property type="entry name" value="T_SNARE"/>
    <property type="match status" value="1"/>
</dbReference>
<keyword evidence="12" id="KW-1185">Reference proteome</keyword>
<comment type="similarity">
    <text evidence="2 8">Belongs to the syntaxin family.</text>
</comment>
<comment type="caution">
    <text evidence="11">The sequence shown here is derived from an EMBL/GenBank/DDBJ whole genome shotgun (WGS) entry which is preliminary data.</text>
</comment>
<dbReference type="InterPro" id="IPR010989">
    <property type="entry name" value="SNARE"/>
</dbReference>
<keyword evidence="9" id="KW-0175">Coiled coil</keyword>
<dbReference type="GO" id="GO:0006836">
    <property type="term" value="P:neurotransmitter transport"/>
    <property type="evidence" value="ECO:0007669"/>
    <property type="project" value="UniProtKB-KW"/>
</dbReference>
<evidence type="ECO:0000313" key="11">
    <source>
        <dbReference type="EMBL" id="CAL1284332.1"/>
    </source>
</evidence>
<dbReference type="Gene3D" id="1.20.5.110">
    <property type="match status" value="1"/>
</dbReference>
<evidence type="ECO:0000256" key="5">
    <source>
        <dbReference type="ARBA" id="ARBA00022775"/>
    </source>
</evidence>
<dbReference type="Pfam" id="PF05739">
    <property type="entry name" value="SNARE"/>
    <property type="match status" value="1"/>
</dbReference>
<accession>A0AAV2AK46</accession>
<dbReference type="GO" id="GO:0006906">
    <property type="term" value="P:vesicle fusion"/>
    <property type="evidence" value="ECO:0007669"/>
    <property type="project" value="TreeGrafter"/>
</dbReference>
<dbReference type="PANTHER" id="PTHR19957:SF424">
    <property type="entry name" value="SYNTAXIN-1A"/>
    <property type="match status" value="1"/>
</dbReference>
<feature type="coiled-coil region" evidence="9">
    <location>
        <begin position="100"/>
        <end position="138"/>
    </location>
</feature>
<dbReference type="InterPro" id="IPR006012">
    <property type="entry name" value="Syntaxin/epimorphin_CS"/>
</dbReference>
<dbReference type="GO" id="GO:0005886">
    <property type="term" value="C:plasma membrane"/>
    <property type="evidence" value="ECO:0007669"/>
    <property type="project" value="TreeGrafter"/>
</dbReference>
<dbReference type="GO" id="GO:0006886">
    <property type="term" value="P:intracellular protein transport"/>
    <property type="evidence" value="ECO:0007669"/>
    <property type="project" value="InterPro"/>
</dbReference>
<dbReference type="Gene3D" id="1.20.58.70">
    <property type="match status" value="1"/>
</dbReference>
<keyword evidence="6" id="KW-1133">Transmembrane helix</keyword>
<dbReference type="GO" id="GO:0048278">
    <property type="term" value="P:vesicle docking"/>
    <property type="evidence" value="ECO:0007669"/>
    <property type="project" value="TreeGrafter"/>
</dbReference>
<evidence type="ECO:0000256" key="8">
    <source>
        <dbReference type="RuleBase" id="RU003858"/>
    </source>
</evidence>
<dbReference type="InterPro" id="IPR000727">
    <property type="entry name" value="T_SNARE_dom"/>
</dbReference>
<proteinExistence type="inferred from homology"/>
<dbReference type="SMART" id="SM00397">
    <property type="entry name" value="t_SNARE"/>
    <property type="match status" value="1"/>
</dbReference>
<dbReference type="GO" id="GO:0012505">
    <property type="term" value="C:endomembrane system"/>
    <property type="evidence" value="ECO:0007669"/>
    <property type="project" value="TreeGrafter"/>
</dbReference>
<evidence type="ECO:0000256" key="6">
    <source>
        <dbReference type="ARBA" id="ARBA00022989"/>
    </source>
</evidence>
<evidence type="ECO:0000256" key="7">
    <source>
        <dbReference type="ARBA" id="ARBA00023136"/>
    </source>
</evidence>
<dbReference type="GO" id="GO:0005484">
    <property type="term" value="F:SNAP receptor activity"/>
    <property type="evidence" value="ECO:0007669"/>
    <property type="project" value="InterPro"/>
</dbReference>
<dbReference type="InterPro" id="IPR045242">
    <property type="entry name" value="Syntaxin"/>
</dbReference>
<evidence type="ECO:0000313" key="12">
    <source>
        <dbReference type="Proteomes" id="UP001497382"/>
    </source>
</evidence>
<keyword evidence="4" id="KW-0812">Transmembrane</keyword>
<dbReference type="AlphaFoldDB" id="A0AAV2AK46"/>
<sequence length="323" mass="37005">MVNDRLRDLKAPCSSNVAWQNVPEENFQLLPRSSLNFAETLADSYEANNDITITMDGTDSYMSDFFNEVEDISTSLDKISATVEEVKKKHSFILSAPSTDEKIKQELEDLMAEIKRLSNKVRQKLKLMEQNIEQLEHVNSTSADLRIRKTQQSALSRRFVDIMSAYNNIQVEYRERCKDRIKRQLEITGHSKTDAEIEEMLESGNPAIFTQGIVIETQKAKQTVADIENRHADIIKLEKSIRELHDMFVDMAVLIESQGELVDRIEHNVQNAADFVDSAANDINRAVRYKSKARKILWSMVMPRSRMTIFPESQSGYICPPAI</sequence>
<dbReference type="CDD" id="cd00179">
    <property type="entry name" value="SynN"/>
    <property type="match status" value="1"/>
</dbReference>
<dbReference type="GO" id="GO:0006887">
    <property type="term" value="P:exocytosis"/>
    <property type="evidence" value="ECO:0007669"/>
    <property type="project" value="TreeGrafter"/>
</dbReference>
<gene>
    <name evidence="11" type="ORF">LARSCL_LOCUS13086</name>
</gene>
<dbReference type="Pfam" id="PF00804">
    <property type="entry name" value="Syntaxin"/>
    <property type="match status" value="1"/>
</dbReference>
<comment type="subcellular location">
    <subcellularLocation>
        <location evidence="1">Membrane</location>
        <topology evidence="1">Single-pass type IV membrane protein</topology>
    </subcellularLocation>
</comment>
<evidence type="ECO:0000256" key="4">
    <source>
        <dbReference type="ARBA" id="ARBA00022692"/>
    </source>
</evidence>
<feature type="domain" description="T-SNARE coiled-coil homology" evidence="10">
    <location>
        <begin position="224"/>
        <end position="286"/>
    </location>
</feature>
<keyword evidence="5" id="KW-0532">Neurotransmitter transport</keyword>
<dbReference type="GO" id="GO:0031201">
    <property type="term" value="C:SNARE complex"/>
    <property type="evidence" value="ECO:0007669"/>
    <property type="project" value="TreeGrafter"/>
</dbReference>
<dbReference type="FunFam" id="1.20.58.70:FF:000001">
    <property type="entry name" value="Syntaxin 3"/>
    <property type="match status" value="1"/>
</dbReference>
<dbReference type="GO" id="GO:0000149">
    <property type="term" value="F:SNARE binding"/>
    <property type="evidence" value="ECO:0007669"/>
    <property type="project" value="TreeGrafter"/>
</dbReference>
<keyword evidence="3" id="KW-0813">Transport</keyword>
<dbReference type="PROSITE" id="PS00914">
    <property type="entry name" value="SYNTAXIN"/>
    <property type="match status" value="1"/>
</dbReference>
<dbReference type="EMBL" id="CAXIEN010000178">
    <property type="protein sequence ID" value="CAL1284332.1"/>
    <property type="molecule type" value="Genomic_DNA"/>
</dbReference>
<dbReference type="Proteomes" id="UP001497382">
    <property type="component" value="Unassembled WGS sequence"/>
</dbReference>
<keyword evidence="7" id="KW-0472">Membrane</keyword>
<evidence type="ECO:0000256" key="2">
    <source>
        <dbReference type="ARBA" id="ARBA00009063"/>
    </source>
</evidence>
<evidence type="ECO:0000256" key="3">
    <source>
        <dbReference type="ARBA" id="ARBA00022448"/>
    </source>
</evidence>
<reference evidence="11 12" key="1">
    <citation type="submission" date="2024-04" db="EMBL/GenBank/DDBJ databases">
        <authorList>
            <person name="Rising A."/>
            <person name="Reimegard J."/>
            <person name="Sonavane S."/>
            <person name="Akerstrom W."/>
            <person name="Nylinder S."/>
            <person name="Hedman E."/>
            <person name="Kallberg Y."/>
        </authorList>
    </citation>
    <scope>NUCLEOTIDE SEQUENCE [LARGE SCALE GENOMIC DNA]</scope>
</reference>